<dbReference type="GO" id="GO:0016787">
    <property type="term" value="F:hydrolase activity"/>
    <property type="evidence" value="ECO:0007669"/>
    <property type="project" value="UniProtKB-KW"/>
</dbReference>
<evidence type="ECO:0000256" key="1">
    <source>
        <dbReference type="ARBA" id="ARBA00008779"/>
    </source>
</evidence>
<dbReference type="OrthoDB" id="975025at2"/>
<evidence type="ECO:0000313" key="5">
    <source>
        <dbReference type="Proteomes" id="UP000321291"/>
    </source>
</evidence>
<dbReference type="InterPro" id="IPR017850">
    <property type="entry name" value="Alkaline_phosphatase_core_sf"/>
</dbReference>
<evidence type="ECO:0000259" key="3">
    <source>
        <dbReference type="Pfam" id="PF00884"/>
    </source>
</evidence>
<dbReference type="InterPro" id="IPR024607">
    <property type="entry name" value="Sulfatase_CS"/>
</dbReference>
<dbReference type="Gene3D" id="3.40.720.10">
    <property type="entry name" value="Alkaline Phosphatase, subunit A"/>
    <property type="match status" value="1"/>
</dbReference>
<accession>A0A5B8VIC8</accession>
<dbReference type="PANTHER" id="PTHR43751">
    <property type="entry name" value="SULFATASE"/>
    <property type="match status" value="1"/>
</dbReference>
<gene>
    <name evidence="4" type="ORF">FSB73_00200</name>
</gene>
<dbReference type="Pfam" id="PF00884">
    <property type="entry name" value="Sulfatase"/>
    <property type="match status" value="1"/>
</dbReference>
<evidence type="ECO:0000313" key="4">
    <source>
        <dbReference type="EMBL" id="QEC70366.1"/>
    </source>
</evidence>
<feature type="domain" description="Sulfatase N-terminal" evidence="3">
    <location>
        <begin position="82"/>
        <end position="358"/>
    </location>
</feature>
<keyword evidence="2" id="KW-0378">Hydrolase</keyword>
<proteinExistence type="inferred from homology"/>
<dbReference type="CDD" id="cd16027">
    <property type="entry name" value="SGSH"/>
    <property type="match status" value="1"/>
</dbReference>
<sequence>MHYQDSSEQSKFQVVSRPSQKDIISSKSIAWLKLRNFILTFSSRLAYKQAHFANFLLILLITGATKTLNAQQKSALKTPTKPNILIFIADDLNMQDVGAYGNTDVHTPNMDRLAKEGMMFMNAYAASSMCTPSRSALFTGMYPHHNGAQMNHFTVKPGINNIAQFMKAQGYRVVISGKTDVFPLDNFPFEVIGKEFGKYEPITNRVDRKNESVHMIENHFKQRPEQPLCLIVAPWLPHVPWFPHKDFDPNKIKIPAYLADTKETRSALASYYQSIQAADQMLGRVLNALDQAGQTNNTATFFTSDQGAQFPSAKWSVFDKGLHVPLIIRWPGHIEKESQTDALVSLVDITPTLIDLAGGKQIDTLDGRSFKDVLINHKTKIHDYIFAESSMEPHYWYNYTPGRTVITQDGWQYIKNYHPGKRFITHIDKVERNEFYFDSWVAAAASDPQTRFLLNRYSYHPPEGLYNLNKDKEEFTNLAMDATYKKELLRGRTLLKKELDRQGETDAMILKGTLPTFFDHRYTIAQGCSASDLSFNKKLWNPHTLYITAYISDLNEGGVVADYFGHFKLFAYEGKVGIQLPGGKVYQSDSISSLSGHLLLKLTEAGQLEIQFEQKPVVTAALKRDLTKIKGGYVTCGKIQGRSLNGRLRTYQGRIYDLYFTMDALSTAP</sequence>
<dbReference type="Proteomes" id="UP000321291">
    <property type="component" value="Chromosome"/>
</dbReference>
<name>A0A5B8VIC8_9BACT</name>
<dbReference type="SUPFAM" id="SSF53649">
    <property type="entry name" value="Alkaline phosphatase-like"/>
    <property type="match status" value="1"/>
</dbReference>
<dbReference type="KEGG" id="agi:FSB73_00200"/>
<organism evidence="4 5">
    <name type="scientific">Arachidicoccus ginsenosidivorans</name>
    <dbReference type="NCBI Taxonomy" id="496057"/>
    <lineage>
        <taxon>Bacteria</taxon>
        <taxon>Pseudomonadati</taxon>
        <taxon>Bacteroidota</taxon>
        <taxon>Chitinophagia</taxon>
        <taxon>Chitinophagales</taxon>
        <taxon>Chitinophagaceae</taxon>
        <taxon>Arachidicoccus</taxon>
    </lineage>
</organism>
<dbReference type="InterPro" id="IPR052701">
    <property type="entry name" value="GAG_Ulvan_Degrading_Sulfatases"/>
</dbReference>
<dbReference type="PROSITE" id="PS00523">
    <property type="entry name" value="SULFATASE_1"/>
    <property type="match status" value="1"/>
</dbReference>
<comment type="similarity">
    <text evidence="1">Belongs to the sulfatase family.</text>
</comment>
<dbReference type="PANTHER" id="PTHR43751:SF1">
    <property type="entry name" value="SULFATASE ATSG-RELATED"/>
    <property type="match status" value="1"/>
</dbReference>
<dbReference type="EMBL" id="CP042434">
    <property type="protein sequence ID" value="QEC70366.1"/>
    <property type="molecule type" value="Genomic_DNA"/>
</dbReference>
<protein>
    <submittedName>
        <fullName evidence="4">Sulfatase</fullName>
    </submittedName>
</protein>
<reference evidence="4 5" key="1">
    <citation type="journal article" date="2017" name="Int. J. Syst. Evol. Microbiol.">
        <title>Arachidicoccus ginsenosidivorans sp. nov., with ginsenoside-converting activity isolated from ginseng cultivating soil.</title>
        <authorList>
            <person name="Siddiqi M.Z."/>
            <person name="Aslam Z."/>
            <person name="Im W.T."/>
        </authorList>
    </citation>
    <scope>NUCLEOTIDE SEQUENCE [LARGE SCALE GENOMIC DNA]</scope>
    <source>
        <strain evidence="4 5">Gsoil 809</strain>
    </source>
</reference>
<keyword evidence="5" id="KW-1185">Reference proteome</keyword>
<dbReference type="AlphaFoldDB" id="A0A5B8VIC8"/>
<dbReference type="InterPro" id="IPR000917">
    <property type="entry name" value="Sulfatase_N"/>
</dbReference>
<evidence type="ECO:0000256" key="2">
    <source>
        <dbReference type="ARBA" id="ARBA00022801"/>
    </source>
</evidence>